<protein>
    <submittedName>
        <fullName evidence="1">Uncharacterized protein</fullName>
    </submittedName>
</protein>
<evidence type="ECO:0000313" key="2">
    <source>
        <dbReference type="Proteomes" id="UP000054217"/>
    </source>
</evidence>
<sequence length="181" mass="19980">MDRPCDIPDLTTLAAALCMSTTMRGHRLVGLHSSSFTFRVVARLPRSIFTFHTMPVYVLGLSVISKTFHCMYKIAVHCSGCTSLPGFVVAKAHLASAMPQEMTLLEVSQFLVFPGEPSSDLYEHYLPDYPVSFVVGLGLKVSPCYRAMFPRIMLETAAKPLSFSKYGRLYSRGCCVPASRA</sequence>
<organism evidence="1 2">
    <name type="scientific">Pisolithus tinctorius Marx 270</name>
    <dbReference type="NCBI Taxonomy" id="870435"/>
    <lineage>
        <taxon>Eukaryota</taxon>
        <taxon>Fungi</taxon>
        <taxon>Dikarya</taxon>
        <taxon>Basidiomycota</taxon>
        <taxon>Agaricomycotina</taxon>
        <taxon>Agaricomycetes</taxon>
        <taxon>Agaricomycetidae</taxon>
        <taxon>Boletales</taxon>
        <taxon>Sclerodermatineae</taxon>
        <taxon>Pisolithaceae</taxon>
        <taxon>Pisolithus</taxon>
    </lineage>
</organism>
<reference evidence="1 2" key="1">
    <citation type="submission" date="2014-04" db="EMBL/GenBank/DDBJ databases">
        <authorList>
            <consortium name="DOE Joint Genome Institute"/>
            <person name="Kuo A."/>
            <person name="Kohler A."/>
            <person name="Costa M.D."/>
            <person name="Nagy L.G."/>
            <person name="Floudas D."/>
            <person name="Copeland A."/>
            <person name="Barry K.W."/>
            <person name="Cichocki N."/>
            <person name="Veneault-Fourrey C."/>
            <person name="LaButti K."/>
            <person name="Lindquist E.A."/>
            <person name="Lipzen A."/>
            <person name="Lundell T."/>
            <person name="Morin E."/>
            <person name="Murat C."/>
            <person name="Sun H."/>
            <person name="Tunlid A."/>
            <person name="Henrissat B."/>
            <person name="Grigoriev I.V."/>
            <person name="Hibbett D.S."/>
            <person name="Martin F."/>
            <person name="Nordberg H.P."/>
            <person name="Cantor M.N."/>
            <person name="Hua S.X."/>
        </authorList>
    </citation>
    <scope>NUCLEOTIDE SEQUENCE [LARGE SCALE GENOMIC DNA]</scope>
    <source>
        <strain evidence="1 2">Marx 270</strain>
    </source>
</reference>
<dbReference type="Proteomes" id="UP000054217">
    <property type="component" value="Unassembled WGS sequence"/>
</dbReference>
<keyword evidence="2" id="KW-1185">Reference proteome</keyword>
<proteinExistence type="predicted"/>
<dbReference type="HOGENOM" id="CLU_1489574_0_0_1"/>
<gene>
    <name evidence="1" type="ORF">M404DRAFT_1007531</name>
</gene>
<reference evidence="2" key="2">
    <citation type="submission" date="2015-01" db="EMBL/GenBank/DDBJ databases">
        <title>Evolutionary Origins and Diversification of the Mycorrhizal Mutualists.</title>
        <authorList>
            <consortium name="DOE Joint Genome Institute"/>
            <consortium name="Mycorrhizal Genomics Consortium"/>
            <person name="Kohler A."/>
            <person name="Kuo A."/>
            <person name="Nagy L.G."/>
            <person name="Floudas D."/>
            <person name="Copeland A."/>
            <person name="Barry K.W."/>
            <person name="Cichocki N."/>
            <person name="Veneault-Fourrey C."/>
            <person name="LaButti K."/>
            <person name="Lindquist E.A."/>
            <person name="Lipzen A."/>
            <person name="Lundell T."/>
            <person name="Morin E."/>
            <person name="Murat C."/>
            <person name="Riley R."/>
            <person name="Ohm R."/>
            <person name="Sun H."/>
            <person name="Tunlid A."/>
            <person name="Henrissat B."/>
            <person name="Grigoriev I.V."/>
            <person name="Hibbett D.S."/>
            <person name="Martin F."/>
        </authorList>
    </citation>
    <scope>NUCLEOTIDE SEQUENCE [LARGE SCALE GENOMIC DNA]</scope>
    <source>
        <strain evidence="2">Marx 270</strain>
    </source>
</reference>
<name>A0A0C3JCL8_PISTI</name>
<dbReference type="InParanoid" id="A0A0C3JCL8"/>
<dbReference type="EMBL" id="KN832069">
    <property type="protein sequence ID" value="KIN95396.1"/>
    <property type="molecule type" value="Genomic_DNA"/>
</dbReference>
<dbReference type="OrthoDB" id="2685264at2759"/>
<accession>A0A0C3JCL8</accession>
<dbReference type="AlphaFoldDB" id="A0A0C3JCL8"/>
<evidence type="ECO:0000313" key="1">
    <source>
        <dbReference type="EMBL" id="KIN95396.1"/>
    </source>
</evidence>